<dbReference type="Proteomes" id="UP000663888">
    <property type="component" value="Unassembled WGS sequence"/>
</dbReference>
<organism evidence="3 4">
    <name type="scientific">Rhizoctonia solani</name>
    <dbReference type="NCBI Taxonomy" id="456999"/>
    <lineage>
        <taxon>Eukaryota</taxon>
        <taxon>Fungi</taxon>
        <taxon>Dikarya</taxon>
        <taxon>Basidiomycota</taxon>
        <taxon>Agaricomycotina</taxon>
        <taxon>Agaricomycetes</taxon>
        <taxon>Cantharellales</taxon>
        <taxon>Ceratobasidiaceae</taxon>
        <taxon>Rhizoctonia</taxon>
    </lineage>
</organism>
<feature type="compositionally biased region" description="Polar residues" evidence="1">
    <location>
        <begin position="308"/>
        <end position="320"/>
    </location>
</feature>
<evidence type="ECO:0000256" key="2">
    <source>
        <dbReference type="SAM" id="Phobius"/>
    </source>
</evidence>
<gene>
    <name evidence="3" type="ORF">RDB_LOCUS34909</name>
</gene>
<feature type="transmembrane region" description="Helical" evidence="2">
    <location>
        <begin position="23"/>
        <end position="43"/>
    </location>
</feature>
<dbReference type="EMBL" id="CAJMWX010000795">
    <property type="protein sequence ID" value="CAE6430518.1"/>
    <property type="molecule type" value="Genomic_DNA"/>
</dbReference>
<keyword evidence="2" id="KW-0472">Membrane</keyword>
<feature type="region of interest" description="Disordered" evidence="1">
    <location>
        <begin position="385"/>
        <end position="412"/>
    </location>
</feature>
<keyword evidence="2" id="KW-0812">Transmembrane</keyword>
<comment type="caution">
    <text evidence="3">The sequence shown here is derived from an EMBL/GenBank/DDBJ whole genome shotgun (WGS) entry which is preliminary data.</text>
</comment>
<protein>
    <submittedName>
        <fullName evidence="3">Uncharacterized protein</fullName>
    </submittedName>
</protein>
<keyword evidence="2" id="KW-1133">Transmembrane helix</keyword>
<sequence>MMSRGKVPFCTCRNLRIYYATQLTAYNMLFNYILIFVWLHAFVSPVSDGKMPVKLISDAWLSAPDNPAHEILNSNMVYFPMPLPHAPVPISRMPAYSPVAVPIYILGTRKEAKSSRFRLEKRMGRVRAWLDLLTARFRRTIKSSRPEPTRVVHSPTRVLQPELTASPTTAHQRRSSILVNFSALFSAYRLVIAWVLVTSGFTGIILARFVRVARSEANEWEELIDLYAGIEHDSPSGVFESISSPQFPAFGGLGSASTRSNNPVIHSPSPSLNLSKPTSAKGDGTSLIGLEHLADSYTEFKSVVTSAASNAEPGSSTNVTELYEHPGLHNPTSIISSPNPSPEQEYSPEYKLQLGAFITDVLTRQQRGEELQIGDMRLEDYERTDQVSHMPAVLPQQAESTRDGEDGSSLVQEDSKPNLILQPDQSPSPASFVGSSKCMQPPVYAIDPTLVPLSVDIDEIYPNLPTSISSTSGFSNGSHDGQDAANTTLDAEVAFADLCQEIGASVSLFDLSQRLESAGNSIQSDLSLNLASSGADGEESFQSEAASTPTSNLELRESILADFNSTLDNRPSPILSSLFISPPFHFTDQYDALMIYHRRRLEVHFNISVHLVSMEGDRRLICHRMYSCKIYRTEAIGMIGQVLSESLKDATRVVGNCYPEAKRNGATFEVGVRIATMAARHHFDCNVGEWVSLGWEPCECAFQLLVELGDSISPPSPNPINDSKTPTNQPSFWARLWMYQLWDGPGDIFGPRPAGPNRS</sequence>
<feature type="region of interest" description="Disordered" evidence="1">
    <location>
        <begin position="253"/>
        <end position="280"/>
    </location>
</feature>
<accession>A0A8H3ANM5</accession>
<name>A0A8H3ANM5_9AGAM</name>
<feature type="region of interest" description="Disordered" evidence="1">
    <location>
        <begin position="308"/>
        <end position="347"/>
    </location>
</feature>
<dbReference type="AlphaFoldDB" id="A0A8H3ANM5"/>
<feature type="compositionally biased region" description="Polar residues" evidence="1">
    <location>
        <begin position="255"/>
        <end position="278"/>
    </location>
</feature>
<evidence type="ECO:0000256" key="1">
    <source>
        <dbReference type="SAM" id="MobiDB-lite"/>
    </source>
</evidence>
<evidence type="ECO:0000313" key="4">
    <source>
        <dbReference type="Proteomes" id="UP000663888"/>
    </source>
</evidence>
<proteinExistence type="predicted"/>
<reference evidence="3" key="1">
    <citation type="submission" date="2021-01" db="EMBL/GenBank/DDBJ databases">
        <authorList>
            <person name="Kaushik A."/>
        </authorList>
    </citation>
    <scope>NUCLEOTIDE SEQUENCE</scope>
    <source>
        <strain evidence="3">AG4-R118</strain>
    </source>
</reference>
<evidence type="ECO:0000313" key="3">
    <source>
        <dbReference type="EMBL" id="CAE6430518.1"/>
    </source>
</evidence>